<feature type="region of interest" description="Disordered" evidence="1">
    <location>
        <begin position="32"/>
        <end position="65"/>
    </location>
</feature>
<keyword evidence="3" id="KW-1185">Reference proteome</keyword>
<protein>
    <submittedName>
        <fullName evidence="2">Uncharacterized protein</fullName>
    </submittedName>
</protein>
<feature type="non-terminal residue" evidence="2">
    <location>
        <position position="116"/>
    </location>
</feature>
<accession>A0AAV5WXK4</accession>
<evidence type="ECO:0000313" key="3">
    <source>
        <dbReference type="Proteomes" id="UP001432322"/>
    </source>
</evidence>
<proteinExistence type="predicted"/>
<evidence type="ECO:0000313" key="2">
    <source>
        <dbReference type="EMBL" id="GMT36230.1"/>
    </source>
</evidence>
<comment type="caution">
    <text evidence="2">The sequence shown here is derived from an EMBL/GenBank/DDBJ whole genome shotgun (WGS) entry which is preliminary data.</text>
</comment>
<organism evidence="2 3">
    <name type="scientific">Pristionchus fissidentatus</name>
    <dbReference type="NCBI Taxonomy" id="1538716"/>
    <lineage>
        <taxon>Eukaryota</taxon>
        <taxon>Metazoa</taxon>
        <taxon>Ecdysozoa</taxon>
        <taxon>Nematoda</taxon>
        <taxon>Chromadorea</taxon>
        <taxon>Rhabditida</taxon>
        <taxon>Rhabditina</taxon>
        <taxon>Diplogasteromorpha</taxon>
        <taxon>Diplogasteroidea</taxon>
        <taxon>Neodiplogasteridae</taxon>
        <taxon>Pristionchus</taxon>
    </lineage>
</organism>
<name>A0AAV5WXK4_9BILA</name>
<gene>
    <name evidence="2" type="ORF">PFISCL1PPCAC_27526</name>
</gene>
<evidence type="ECO:0000256" key="1">
    <source>
        <dbReference type="SAM" id="MobiDB-lite"/>
    </source>
</evidence>
<dbReference type="Proteomes" id="UP001432322">
    <property type="component" value="Unassembled WGS sequence"/>
</dbReference>
<dbReference type="AlphaFoldDB" id="A0AAV5WXK4"/>
<reference evidence="2" key="1">
    <citation type="submission" date="2023-10" db="EMBL/GenBank/DDBJ databases">
        <title>Genome assembly of Pristionchus species.</title>
        <authorList>
            <person name="Yoshida K."/>
            <person name="Sommer R.J."/>
        </authorList>
    </citation>
    <scope>NUCLEOTIDE SEQUENCE</scope>
    <source>
        <strain evidence="2">RS5133</strain>
    </source>
</reference>
<dbReference type="EMBL" id="BTSY01000007">
    <property type="protein sequence ID" value="GMT36230.1"/>
    <property type="molecule type" value="Genomic_DNA"/>
</dbReference>
<feature type="compositionally biased region" description="Basic and acidic residues" evidence="1">
    <location>
        <begin position="38"/>
        <end position="65"/>
    </location>
</feature>
<sequence length="116" mass="13429">FETALDYSYLNDGDEEAEDNFEEKILENVGCEVEDTTENEHVRVHNGEQARVDDEMTEPIEKRRDSSEDLLQVVAILSFDDVDSNMPRDSIDHQCEENEETDFFHNHRVVVEVGLP</sequence>
<feature type="non-terminal residue" evidence="2">
    <location>
        <position position="1"/>
    </location>
</feature>